<dbReference type="Pfam" id="PF02767">
    <property type="entry name" value="DNA_pol3_beta_2"/>
    <property type="match status" value="1"/>
</dbReference>
<sequence length="450" mass="48296">MLFWFMGPPPGGPWTRSLSGPASAGPFFSLGQGRFLSRIPRKAVDFRGFLPFTPLGGAGPSAIVHAIFQVLNYYDGWVTMKLTIDRAALLRSLSHVQSAVERRNTIPILANVLLRAEDGALAMTTTDMDLEINESVAATVQAPGATTAPAHTLHDIIRKMPDGSAIELAVDGSGNTMTVKAGRSTFKLSCLPVGDFPELGGHDMPVNFAMPAAELRALIDRTKFAMSTEETRYYLNGIYIHAGANGNLKVLRAVATDGHRLARFEMPLPDGADAMPGVIIPRKAVGELRKLLDEAADTIEIGLSQSKVRFAFDHIVMTSKLVDGTFPNYEQVIPTGNTKVVEVNPKLFSGAIDRVSTISDGKSRAVKIALNGKTMTLSANSPDSGSATEDLEVNGNDNMEIGFNARYLMDITSQISGDGCRMMLADAASPTIIQDTSDPSALYVLMPLRV</sequence>
<dbReference type="Pfam" id="PF02768">
    <property type="entry name" value="DNA_pol3_beta_3"/>
    <property type="match status" value="1"/>
</dbReference>
<keyword evidence="7" id="KW-0235">DNA replication</keyword>
<evidence type="ECO:0000256" key="8">
    <source>
        <dbReference type="ARBA" id="ARBA00022932"/>
    </source>
</evidence>
<dbReference type="HOGENOM" id="CLU_038149_4_2_5"/>
<dbReference type="InterPro" id="IPR022635">
    <property type="entry name" value="DNA_polIII_beta_C"/>
</dbReference>
<organism evidence="15 16">
    <name type="scientific">Micavibrio aeruginosavorus EPB</name>
    <dbReference type="NCBI Taxonomy" id="349215"/>
    <lineage>
        <taxon>Bacteria</taxon>
        <taxon>Pseudomonadati</taxon>
        <taxon>Bdellovibrionota</taxon>
        <taxon>Bdellovibrionia</taxon>
        <taxon>Bdellovibrionales</taxon>
        <taxon>Pseudobdellovibrionaceae</taxon>
        <taxon>Micavibrio</taxon>
    </lineage>
</organism>
<feature type="domain" description="DNA polymerase III beta sliding clamp central" evidence="13">
    <location>
        <begin position="210"/>
        <end position="328"/>
    </location>
</feature>
<protein>
    <recommendedName>
        <fullName evidence="3">Beta sliding clamp</fullName>
    </recommendedName>
    <alternativeName>
        <fullName evidence="11">Beta-clamp processivity factor</fullName>
    </alternativeName>
    <alternativeName>
        <fullName evidence="10">DNA polymerase III beta sliding clamp subunit</fullName>
    </alternativeName>
</protein>
<dbReference type="Proteomes" id="UP000011932">
    <property type="component" value="Chromosome"/>
</dbReference>
<dbReference type="Pfam" id="PF00712">
    <property type="entry name" value="DNA_pol3_beta"/>
    <property type="match status" value="1"/>
</dbReference>
<dbReference type="STRING" id="349215.A11S_361"/>
<evidence type="ECO:0000259" key="12">
    <source>
        <dbReference type="Pfam" id="PF00712"/>
    </source>
</evidence>
<evidence type="ECO:0000256" key="10">
    <source>
        <dbReference type="ARBA" id="ARBA00030988"/>
    </source>
</evidence>
<dbReference type="InterPro" id="IPR022634">
    <property type="entry name" value="DNA_polIII_beta_N"/>
</dbReference>
<dbReference type="AlphaFoldDB" id="M4VGL3"/>
<comment type="subcellular location">
    <subcellularLocation>
        <location evidence="1">Cytoplasm</location>
    </subcellularLocation>
</comment>
<dbReference type="GO" id="GO:0003677">
    <property type="term" value="F:DNA binding"/>
    <property type="evidence" value="ECO:0007669"/>
    <property type="project" value="UniProtKB-KW"/>
</dbReference>
<keyword evidence="8" id="KW-0239">DNA-directed DNA polymerase</keyword>
<comment type="similarity">
    <text evidence="2">Belongs to the beta sliding clamp family.</text>
</comment>
<keyword evidence="6 15" id="KW-0548">Nucleotidyltransferase</keyword>
<evidence type="ECO:0000256" key="3">
    <source>
        <dbReference type="ARBA" id="ARBA00021035"/>
    </source>
</evidence>
<dbReference type="GO" id="GO:0009360">
    <property type="term" value="C:DNA polymerase III complex"/>
    <property type="evidence" value="ECO:0007669"/>
    <property type="project" value="InterPro"/>
</dbReference>
<dbReference type="EMBL" id="CP003538">
    <property type="protein sequence ID" value="AGH97196.1"/>
    <property type="molecule type" value="Genomic_DNA"/>
</dbReference>
<evidence type="ECO:0000313" key="15">
    <source>
        <dbReference type="EMBL" id="AGH97196.1"/>
    </source>
</evidence>
<dbReference type="SMART" id="SM00480">
    <property type="entry name" value="POL3Bc"/>
    <property type="match status" value="1"/>
</dbReference>
<evidence type="ECO:0000256" key="2">
    <source>
        <dbReference type="ARBA" id="ARBA00010752"/>
    </source>
</evidence>
<dbReference type="Gene3D" id="3.70.10.10">
    <property type="match status" value="1"/>
</dbReference>
<dbReference type="PATRIC" id="fig|349215.9.peg.357"/>
<feature type="domain" description="DNA polymerase III beta sliding clamp N-terminal" evidence="12">
    <location>
        <begin position="80"/>
        <end position="199"/>
    </location>
</feature>
<dbReference type="InterPro" id="IPR046938">
    <property type="entry name" value="DNA_clamp_sf"/>
</dbReference>
<gene>
    <name evidence="15" type="ORF">A11S_361</name>
</gene>
<dbReference type="GO" id="GO:0008408">
    <property type="term" value="F:3'-5' exonuclease activity"/>
    <property type="evidence" value="ECO:0007669"/>
    <property type="project" value="InterPro"/>
</dbReference>
<evidence type="ECO:0000256" key="6">
    <source>
        <dbReference type="ARBA" id="ARBA00022695"/>
    </source>
</evidence>
<proteinExistence type="inferred from homology"/>
<dbReference type="InterPro" id="IPR001001">
    <property type="entry name" value="DNA_polIII_beta"/>
</dbReference>
<dbReference type="GO" id="GO:0003887">
    <property type="term" value="F:DNA-directed DNA polymerase activity"/>
    <property type="evidence" value="ECO:0007669"/>
    <property type="project" value="UniProtKB-KW"/>
</dbReference>
<evidence type="ECO:0000256" key="1">
    <source>
        <dbReference type="ARBA" id="ARBA00004496"/>
    </source>
</evidence>
<evidence type="ECO:0000256" key="4">
    <source>
        <dbReference type="ARBA" id="ARBA00022490"/>
    </source>
</evidence>
<name>M4VGL3_9BACT</name>
<dbReference type="GO" id="GO:0005737">
    <property type="term" value="C:cytoplasm"/>
    <property type="evidence" value="ECO:0007669"/>
    <property type="project" value="UniProtKB-SubCell"/>
</dbReference>
<dbReference type="SUPFAM" id="SSF55979">
    <property type="entry name" value="DNA clamp"/>
    <property type="match status" value="3"/>
</dbReference>
<evidence type="ECO:0000259" key="13">
    <source>
        <dbReference type="Pfam" id="PF02767"/>
    </source>
</evidence>
<dbReference type="Gene3D" id="3.10.150.10">
    <property type="entry name" value="DNA Polymerase III, subunit A, domain 2"/>
    <property type="match status" value="1"/>
</dbReference>
<evidence type="ECO:0000256" key="7">
    <source>
        <dbReference type="ARBA" id="ARBA00022705"/>
    </source>
</evidence>
<dbReference type="NCBIfam" id="TIGR00663">
    <property type="entry name" value="dnan"/>
    <property type="match status" value="1"/>
</dbReference>
<feature type="domain" description="DNA polymerase III beta sliding clamp C-terminal" evidence="14">
    <location>
        <begin position="331"/>
        <end position="449"/>
    </location>
</feature>
<evidence type="ECO:0000256" key="9">
    <source>
        <dbReference type="ARBA" id="ARBA00023125"/>
    </source>
</evidence>
<evidence type="ECO:0000259" key="14">
    <source>
        <dbReference type="Pfam" id="PF02768"/>
    </source>
</evidence>
<accession>M4VGL3</accession>
<keyword evidence="4" id="KW-0963">Cytoplasm</keyword>
<dbReference type="InterPro" id="IPR022637">
    <property type="entry name" value="DNA_polIII_beta_cen"/>
</dbReference>
<evidence type="ECO:0000256" key="11">
    <source>
        <dbReference type="ARBA" id="ARBA00033276"/>
    </source>
</evidence>
<evidence type="ECO:0000313" key="16">
    <source>
        <dbReference type="Proteomes" id="UP000011932"/>
    </source>
</evidence>
<dbReference type="PANTHER" id="PTHR30478:SF0">
    <property type="entry name" value="BETA SLIDING CLAMP"/>
    <property type="match status" value="1"/>
</dbReference>
<dbReference type="CDD" id="cd00140">
    <property type="entry name" value="beta_clamp"/>
    <property type="match status" value="1"/>
</dbReference>
<dbReference type="PANTHER" id="PTHR30478">
    <property type="entry name" value="DNA POLYMERASE III SUBUNIT BETA"/>
    <property type="match status" value="1"/>
</dbReference>
<keyword evidence="5 15" id="KW-0808">Transferase</keyword>
<reference evidence="15 16" key="1">
    <citation type="journal article" date="2013" name="ISME J.">
        <title>By their genes ye shall know them: genomic signatures of predatory bacteria.</title>
        <authorList>
            <person name="Pasternak Z."/>
            <person name="Pietrokovski S."/>
            <person name="Rotem O."/>
            <person name="Gophna U."/>
            <person name="Lurie-Weinberger M.N."/>
            <person name="Jurkevitch E."/>
        </authorList>
    </citation>
    <scope>NUCLEOTIDE SEQUENCE [LARGE SCALE GENOMIC DNA]</scope>
    <source>
        <strain evidence="15">EPB</strain>
    </source>
</reference>
<keyword evidence="9" id="KW-0238">DNA-binding</keyword>
<dbReference type="GO" id="GO:0006271">
    <property type="term" value="P:DNA strand elongation involved in DNA replication"/>
    <property type="evidence" value="ECO:0007669"/>
    <property type="project" value="TreeGrafter"/>
</dbReference>
<evidence type="ECO:0000256" key="5">
    <source>
        <dbReference type="ARBA" id="ARBA00022679"/>
    </source>
</evidence>
<dbReference type="KEGG" id="man:A11S_361"/>